<dbReference type="RefSeq" id="WP_077449699.1">
    <property type="nucleotide sequence ID" value="NZ_FUGD01000142.1"/>
</dbReference>
<reference evidence="2" key="1">
    <citation type="submission" date="2017-02" db="EMBL/GenBank/DDBJ databases">
        <authorList>
            <person name="Mornico D."/>
        </authorList>
    </citation>
    <scope>NUCLEOTIDE SEQUENCE [LARGE SCALE GENOMIC DNA]</scope>
</reference>
<protein>
    <submittedName>
        <fullName evidence="1">Uncharacterized protein</fullName>
    </submittedName>
</protein>
<evidence type="ECO:0000313" key="2">
    <source>
        <dbReference type="Proteomes" id="UP000188169"/>
    </source>
</evidence>
<gene>
    <name evidence="1" type="ORF">A1019T_02337</name>
</gene>
<dbReference type="AlphaFoldDB" id="A0A1R4EII7"/>
<dbReference type="Proteomes" id="UP000188169">
    <property type="component" value="Unassembled WGS sequence"/>
</dbReference>
<name>A0A1R4EII7_9GAMM</name>
<evidence type="ECO:0000313" key="1">
    <source>
        <dbReference type="EMBL" id="SJM38347.1"/>
    </source>
</evidence>
<accession>A0A1R4EII7</accession>
<keyword evidence="2" id="KW-1185">Reference proteome</keyword>
<sequence length="108" mass="11952">MMIVKNIESFGGIDKGVGGDNTNGNTKNTPVAMVWNQVLNLLELLERIRLSIEMMFNTKKVTEKPSAMIGITTALYDFLAVVNEVSLKRSDPCCQIRSKTLGRFDQAA</sequence>
<organism evidence="1 2">
    <name type="scientific">Psychrobacter pasteurii</name>
    <dbReference type="NCBI Taxonomy" id="1945520"/>
    <lineage>
        <taxon>Bacteria</taxon>
        <taxon>Pseudomonadati</taxon>
        <taxon>Pseudomonadota</taxon>
        <taxon>Gammaproteobacteria</taxon>
        <taxon>Moraxellales</taxon>
        <taxon>Moraxellaceae</taxon>
        <taxon>Psychrobacter</taxon>
    </lineage>
</organism>
<proteinExistence type="predicted"/>
<dbReference type="EMBL" id="FUGD01000142">
    <property type="protein sequence ID" value="SJM38347.1"/>
    <property type="molecule type" value="Genomic_DNA"/>
</dbReference>